<feature type="binding site" evidence="10">
    <location>
        <position position="247"/>
    </location>
    <ligand>
        <name>Zn(2+)</name>
        <dbReference type="ChEBI" id="CHEBI:29105"/>
    </ligand>
</feature>
<feature type="binding site" evidence="10">
    <location>
        <begin position="112"/>
        <end position="115"/>
    </location>
    <ligand>
        <name>GTP</name>
        <dbReference type="ChEBI" id="CHEBI:37565"/>
    </ligand>
</feature>
<evidence type="ECO:0000256" key="8">
    <source>
        <dbReference type="ARBA" id="ARBA00022884"/>
    </source>
</evidence>
<dbReference type="Gene3D" id="3.40.50.300">
    <property type="entry name" value="P-loop containing nucleotide triphosphate hydrolases"/>
    <property type="match status" value="1"/>
</dbReference>
<dbReference type="PANTHER" id="PTHR32120:SF11">
    <property type="entry name" value="SMALL RIBOSOMAL SUBUNIT BIOGENESIS GTPASE RSGA 1, MITOCHONDRIAL-RELATED"/>
    <property type="match status" value="1"/>
</dbReference>
<feature type="binding site" evidence="10">
    <location>
        <begin position="166"/>
        <end position="174"/>
    </location>
    <ligand>
        <name>GTP</name>
        <dbReference type="ChEBI" id="CHEBI:37565"/>
    </ligand>
</feature>
<feature type="binding site" evidence="10">
    <location>
        <position position="252"/>
    </location>
    <ligand>
        <name>Zn(2+)</name>
        <dbReference type="ChEBI" id="CHEBI:29105"/>
    </ligand>
</feature>
<dbReference type="Gene3D" id="1.10.40.50">
    <property type="entry name" value="Probable gtpase engc, domain 3"/>
    <property type="match status" value="1"/>
</dbReference>
<evidence type="ECO:0000256" key="10">
    <source>
        <dbReference type="HAMAP-Rule" id="MF_01820"/>
    </source>
</evidence>
<evidence type="ECO:0000256" key="2">
    <source>
        <dbReference type="ARBA" id="ARBA00022517"/>
    </source>
</evidence>
<evidence type="ECO:0000256" key="5">
    <source>
        <dbReference type="ARBA" id="ARBA00022741"/>
    </source>
</evidence>
<keyword evidence="7 10" id="KW-0862">Zinc</keyword>
<dbReference type="Pfam" id="PF03193">
    <property type="entry name" value="RsgA_GTPase"/>
    <property type="match status" value="1"/>
</dbReference>
<evidence type="ECO:0000256" key="9">
    <source>
        <dbReference type="ARBA" id="ARBA00023134"/>
    </source>
</evidence>
<feature type="domain" description="EngC GTPase" evidence="11">
    <location>
        <begin position="72"/>
        <end position="221"/>
    </location>
</feature>
<keyword evidence="8 10" id="KW-0694">RNA-binding</keyword>
<protein>
    <recommendedName>
        <fullName evidence="10">Small ribosomal subunit biogenesis GTPase RsgA</fullName>
        <ecNumber evidence="10">3.6.1.-</ecNumber>
    </recommendedName>
</protein>
<dbReference type="PROSITE" id="PS50936">
    <property type="entry name" value="ENGC_GTPASE"/>
    <property type="match status" value="1"/>
</dbReference>
<dbReference type="SUPFAM" id="SSF52540">
    <property type="entry name" value="P-loop containing nucleoside triphosphate hydrolases"/>
    <property type="match status" value="1"/>
</dbReference>
<evidence type="ECO:0000256" key="1">
    <source>
        <dbReference type="ARBA" id="ARBA00022490"/>
    </source>
</evidence>
<comment type="similarity">
    <text evidence="10">Belongs to the TRAFAC class YlqF/YawG GTPase family. RsgA subfamily.</text>
</comment>
<organism evidence="13 14">
    <name type="scientific">Halobacillus seohaensis</name>
    <dbReference type="NCBI Taxonomy" id="447421"/>
    <lineage>
        <taxon>Bacteria</taxon>
        <taxon>Bacillati</taxon>
        <taxon>Bacillota</taxon>
        <taxon>Bacilli</taxon>
        <taxon>Bacillales</taxon>
        <taxon>Bacillaceae</taxon>
        <taxon>Halobacillus</taxon>
    </lineage>
</organism>
<dbReference type="InterPro" id="IPR004881">
    <property type="entry name" value="Ribosome_biogen_GTPase_RsgA"/>
</dbReference>
<dbReference type="PROSITE" id="PS51721">
    <property type="entry name" value="G_CP"/>
    <property type="match status" value="1"/>
</dbReference>
<keyword evidence="6 10" id="KW-0378">Hydrolase</keyword>
<dbReference type="PANTHER" id="PTHR32120">
    <property type="entry name" value="SMALL RIBOSOMAL SUBUNIT BIOGENESIS GTPASE RSGA"/>
    <property type="match status" value="1"/>
</dbReference>
<reference evidence="14" key="1">
    <citation type="journal article" date="2019" name="Int. J. Syst. Evol. Microbiol.">
        <title>The Global Catalogue of Microorganisms (GCM) 10K type strain sequencing project: providing services to taxonomists for standard genome sequencing and annotation.</title>
        <authorList>
            <consortium name="The Broad Institute Genomics Platform"/>
            <consortium name="The Broad Institute Genome Sequencing Center for Infectious Disease"/>
            <person name="Wu L."/>
            <person name="Ma J."/>
        </authorList>
    </citation>
    <scope>NUCLEOTIDE SEQUENCE [LARGE SCALE GENOMIC DNA]</scope>
    <source>
        <strain evidence="14">CGMCC 4.1621</strain>
    </source>
</reference>
<keyword evidence="4 10" id="KW-0699">rRNA-binding</keyword>
<comment type="subunit">
    <text evidence="10">Monomer. Associates with 30S ribosomal subunit, binds 16S rRNA.</text>
</comment>
<feature type="binding site" evidence="10">
    <location>
        <position position="260"/>
    </location>
    <ligand>
        <name>Zn(2+)</name>
        <dbReference type="ChEBI" id="CHEBI:29105"/>
    </ligand>
</feature>
<keyword evidence="3 10" id="KW-0479">Metal-binding</keyword>
<dbReference type="CDD" id="cd04466">
    <property type="entry name" value="S1_YloQ_GTPase"/>
    <property type="match status" value="1"/>
</dbReference>
<comment type="cofactor">
    <cofactor evidence="10">
        <name>Zn(2+)</name>
        <dbReference type="ChEBI" id="CHEBI:29105"/>
    </cofactor>
    <text evidence="10">Binds 1 zinc ion per subunit.</text>
</comment>
<name>A0ABW2EGH0_9BACI</name>
<dbReference type="NCBIfam" id="TIGR00157">
    <property type="entry name" value="ribosome small subunit-dependent GTPase A"/>
    <property type="match status" value="1"/>
</dbReference>
<dbReference type="RefSeq" id="WP_204707865.1">
    <property type="nucleotide sequence ID" value="NZ_JBHSZV010000013.1"/>
</dbReference>
<dbReference type="EMBL" id="JBHSZV010000013">
    <property type="protein sequence ID" value="MFC7061258.1"/>
    <property type="molecule type" value="Genomic_DNA"/>
</dbReference>
<keyword evidence="14" id="KW-1185">Reference proteome</keyword>
<keyword evidence="1 10" id="KW-0963">Cytoplasm</keyword>
<evidence type="ECO:0000256" key="3">
    <source>
        <dbReference type="ARBA" id="ARBA00022723"/>
    </source>
</evidence>
<dbReference type="SUPFAM" id="SSF50249">
    <property type="entry name" value="Nucleic acid-binding proteins"/>
    <property type="match status" value="1"/>
</dbReference>
<sequence>MATGKIIKALSGFYYVFHEGAVYQCRGRGLFRKKKITPLVGDLVEFQAETMKEGYILSIQDRKNEFVRPPIANVDQALIVTSATNPDFNPLLLDRFLVLIEAKRLEPVIVISKMDHIDKSVAVKMEDYRKIYEEIGYEVILASVYEKNTLDQIKSQLANRTTVIAGQSGVGKSSLLNSIDPRLNIDTDEISKSLGRGKHTTRHVELYEMAGGLVADTPGFSSLEFGDLQLEELSECFPEFVQVQDQCKFRGCLHFKEPKCAVKQGVDNETISKLRYEHYMHFVQEIQNRKPRY</sequence>
<feature type="domain" description="CP-type G" evidence="12">
    <location>
        <begin position="63"/>
        <end position="223"/>
    </location>
</feature>
<evidence type="ECO:0000313" key="14">
    <source>
        <dbReference type="Proteomes" id="UP001596410"/>
    </source>
</evidence>
<dbReference type="InterPro" id="IPR031944">
    <property type="entry name" value="RsgA_N"/>
</dbReference>
<dbReference type="Gene3D" id="2.40.50.140">
    <property type="entry name" value="Nucleic acid-binding proteins"/>
    <property type="match status" value="1"/>
</dbReference>
<comment type="caution">
    <text evidence="13">The sequence shown here is derived from an EMBL/GenBank/DDBJ whole genome shotgun (WGS) entry which is preliminary data.</text>
</comment>
<accession>A0ABW2EGH0</accession>
<keyword evidence="2 10" id="KW-0690">Ribosome biogenesis</keyword>
<evidence type="ECO:0000256" key="4">
    <source>
        <dbReference type="ARBA" id="ARBA00022730"/>
    </source>
</evidence>
<dbReference type="EC" id="3.6.1.-" evidence="10"/>
<dbReference type="CDD" id="cd01854">
    <property type="entry name" value="YjeQ_EngC"/>
    <property type="match status" value="1"/>
</dbReference>
<proteinExistence type="inferred from homology"/>
<dbReference type="HAMAP" id="MF_01820">
    <property type="entry name" value="GTPase_RsgA"/>
    <property type="match status" value="1"/>
</dbReference>
<comment type="function">
    <text evidence="10">One of several proteins that assist in the late maturation steps of the functional core of the 30S ribosomal subunit. Helps release RbfA from mature subunits. May play a role in the assembly of ribosomal proteins into the subunit. Circularly permuted GTPase that catalyzes slow GTP hydrolysis, GTPase activity is stimulated by the 30S ribosomal subunit.</text>
</comment>
<gene>
    <name evidence="10 13" type="primary">rsgA</name>
    <name evidence="13" type="ORF">ACFQIC_05225</name>
</gene>
<dbReference type="InterPro" id="IPR012340">
    <property type="entry name" value="NA-bd_OB-fold"/>
</dbReference>
<dbReference type="InterPro" id="IPR027417">
    <property type="entry name" value="P-loop_NTPase"/>
</dbReference>
<dbReference type="InterPro" id="IPR010914">
    <property type="entry name" value="RsgA_GTPase_dom"/>
</dbReference>
<comment type="subcellular location">
    <subcellularLocation>
        <location evidence="10">Cytoplasm</location>
    </subcellularLocation>
</comment>
<keyword evidence="5 10" id="KW-0547">Nucleotide-binding</keyword>
<evidence type="ECO:0000259" key="11">
    <source>
        <dbReference type="PROSITE" id="PS50936"/>
    </source>
</evidence>
<evidence type="ECO:0000256" key="6">
    <source>
        <dbReference type="ARBA" id="ARBA00022801"/>
    </source>
</evidence>
<dbReference type="Pfam" id="PF16745">
    <property type="entry name" value="RsgA_N"/>
    <property type="match status" value="1"/>
</dbReference>
<evidence type="ECO:0000256" key="7">
    <source>
        <dbReference type="ARBA" id="ARBA00022833"/>
    </source>
</evidence>
<keyword evidence="9 10" id="KW-0342">GTP-binding</keyword>
<dbReference type="Proteomes" id="UP001596410">
    <property type="component" value="Unassembled WGS sequence"/>
</dbReference>
<evidence type="ECO:0000259" key="12">
    <source>
        <dbReference type="PROSITE" id="PS51721"/>
    </source>
</evidence>
<feature type="binding site" evidence="10">
    <location>
        <position position="254"/>
    </location>
    <ligand>
        <name>Zn(2+)</name>
        <dbReference type="ChEBI" id="CHEBI:29105"/>
    </ligand>
</feature>
<evidence type="ECO:0000313" key="13">
    <source>
        <dbReference type="EMBL" id="MFC7061258.1"/>
    </source>
</evidence>
<dbReference type="InterPro" id="IPR030378">
    <property type="entry name" value="G_CP_dom"/>
</dbReference>